<evidence type="ECO:0000259" key="4">
    <source>
        <dbReference type="Pfam" id="PF03816"/>
    </source>
</evidence>
<protein>
    <submittedName>
        <fullName evidence="5">LCP family protein required for cell wall assembly</fullName>
    </submittedName>
</protein>
<keyword evidence="3" id="KW-0812">Transmembrane</keyword>
<name>A0A853DEC3_9MICO</name>
<reference evidence="5 6" key="1">
    <citation type="submission" date="2020-07" db="EMBL/GenBank/DDBJ databases">
        <title>Sequencing the genomes of 1000 actinobacteria strains.</title>
        <authorList>
            <person name="Klenk H.-P."/>
        </authorList>
    </citation>
    <scope>NUCLEOTIDE SEQUENCE [LARGE SCALE GENOMIC DNA]</scope>
    <source>
        <strain evidence="5 6">DSM 29531</strain>
    </source>
</reference>
<evidence type="ECO:0000313" key="5">
    <source>
        <dbReference type="EMBL" id="NYJ75916.1"/>
    </source>
</evidence>
<dbReference type="NCBIfam" id="TIGR00350">
    <property type="entry name" value="lytR_cpsA_psr"/>
    <property type="match status" value="1"/>
</dbReference>
<dbReference type="Pfam" id="PF03816">
    <property type="entry name" value="LytR_cpsA_psr"/>
    <property type="match status" value="1"/>
</dbReference>
<dbReference type="Proteomes" id="UP000571817">
    <property type="component" value="Unassembled WGS sequence"/>
</dbReference>
<dbReference type="EMBL" id="JACCFW010000001">
    <property type="protein sequence ID" value="NYJ75916.1"/>
    <property type="molecule type" value="Genomic_DNA"/>
</dbReference>
<evidence type="ECO:0000256" key="1">
    <source>
        <dbReference type="ARBA" id="ARBA00006068"/>
    </source>
</evidence>
<evidence type="ECO:0000256" key="3">
    <source>
        <dbReference type="SAM" id="Phobius"/>
    </source>
</evidence>
<feature type="domain" description="Cell envelope-related transcriptional attenuator" evidence="4">
    <location>
        <begin position="133"/>
        <end position="275"/>
    </location>
</feature>
<accession>A0A853DEC3</accession>
<dbReference type="InterPro" id="IPR004474">
    <property type="entry name" value="LytR_CpsA_psr"/>
</dbReference>
<dbReference type="RefSeq" id="WP_179482946.1">
    <property type="nucleotide sequence ID" value="NZ_JACCFW010000001.1"/>
</dbReference>
<dbReference type="PANTHER" id="PTHR33392:SF6">
    <property type="entry name" value="POLYISOPRENYL-TEICHOIC ACID--PEPTIDOGLYCAN TEICHOIC ACID TRANSFERASE TAGU"/>
    <property type="match status" value="1"/>
</dbReference>
<dbReference type="Gene3D" id="3.40.630.190">
    <property type="entry name" value="LCP protein"/>
    <property type="match status" value="1"/>
</dbReference>
<evidence type="ECO:0000313" key="6">
    <source>
        <dbReference type="Proteomes" id="UP000571817"/>
    </source>
</evidence>
<comment type="similarity">
    <text evidence="1">Belongs to the LytR/CpsA/Psr (LCP) family.</text>
</comment>
<sequence length="371" mass="39950">MTQDPAHQGAASGPDDARDAETSPHPGGTEPAGRESTPTEDANQAAEQAPPEEKKRAGCFKVGCLTLLSMIVVIALAVGGLALYVNHQLDQIQHSNSLLPSDGPTRDATAGKAQNILLLGSDSRGKNLRDNGRSDVIQLMHVSSDRRSIQVVHFPRDLYVAIPGHGMNKINAAYSFGGSKLLVSTMQNLLGLHIDHVAQIGFDGFTKLTNAMGGVDVYVRYPYSEGSFGSWTQGYHHMNGQQALGFSRERHQLPHGDIDRGVDQQEWINAMVTKALSRGTLENPKRALDMISAIAPYTLTDTSTSYLITLAVSLRNISRNDLTFYTAPFSGFAKNSVGDVDVVDMPKMKQLGASLRTDSMSSTSVTPNTVS</sequence>
<keyword evidence="3" id="KW-0472">Membrane</keyword>
<keyword evidence="6" id="KW-1185">Reference proteome</keyword>
<feature type="transmembrane region" description="Helical" evidence="3">
    <location>
        <begin position="62"/>
        <end position="85"/>
    </location>
</feature>
<proteinExistence type="inferred from homology"/>
<organism evidence="5 6">
    <name type="scientific">Allobranchiibius huperziae</name>
    <dbReference type="NCBI Taxonomy" id="1874116"/>
    <lineage>
        <taxon>Bacteria</taxon>
        <taxon>Bacillati</taxon>
        <taxon>Actinomycetota</taxon>
        <taxon>Actinomycetes</taxon>
        <taxon>Micrococcales</taxon>
        <taxon>Dermacoccaceae</taxon>
        <taxon>Allobranchiibius</taxon>
    </lineage>
</organism>
<gene>
    <name evidence="5" type="ORF">HNR15_002879</name>
</gene>
<keyword evidence="3" id="KW-1133">Transmembrane helix</keyword>
<evidence type="ECO:0000256" key="2">
    <source>
        <dbReference type="SAM" id="MobiDB-lite"/>
    </source>
</evidence>
<dbReference type="AlphaFoldDB" id="A0A853DEC3"/>
<feature type="region of interest" description="Disordered" evidence="2">
    <location>
        <begin position="1"/>
        <end position="54"/>
    </location>
</feature>
<dbReference type="PANTHER" id="PTHR33392">
    <property type="entry name" value="POLYISOPRENYL-TEICHOIC ACID--PEPTIDOGLYCAN TEICHOIC ACID TRANSFERASE TAGU"/>
    <property type="match status" value="1"/>
</dbReference>
<comment type="caution">
    <text evidence="5">The sequence shown here is derived from an EMBL/GenBank/DDBJ whole genome shotgun (WGS) entry which is preliminary data.</text>
</comment>
<dbReference type="InterPro" id="IPR050922">
    <property type="entry name" value="LytR/CpsA/Psr_CW_biosynth"/>
</dbReference>